<sequence length="94" mass="10687">MTNAAYDDPTPTDTILTAQSWFQNFNNFLRTDTRLTYRLTATVGINVDSGSWTKLEAVPRPVHKAFLEHNSLKLTVPKTNNEQDKTMTPSKIFI</sequence>
<gene>
    <name evidence="1" type="ORF">ElyMa_004277600</name>
</gene>
<keyword evidence="2" id="KW-1185">Reference proteome</keyword>
<proteinExistence type="predicted"/>
<dbReference type="EMBL" id="BMAT01008625">
    <property type="protein sequence ID" value="GFR89408.1"/>
    <property type="molecule type" value="Genomic_DNA"/>
</dbReference>
<dbReference type="Proteomes" id="UP000762676">
    <property type="component" value="Unassembled WGS sequence"/>
</dbReference>
<evidence type="ECO:0000313" key="2">
    <source>
        <dbReference type="Proteomes" id="UP000762676"/>
    </source>
</evidence>
<dbReference type="AlphaFoldDB" id="A0AAV4GU75"/>
<organism evidence="1 2">
    <name type="scientific">Elysia marginata</name>
    <dbReference type="NCBI Taxonomy" id="1093978"/>
    <lineage>
        <taxon>Eukaryota</taxon>
        <taxon>Metazoa</taxon>
        <taxon>Spiralia</taxon>
        <taxon>Lophotrochozoa</taxon>
        <taxon>Mollusca</taxon>
        <taxon>Gastropoda</taxon>
        <taxon>Heterobranchia</taxon>
        <taxon>Euthyneura</taxon>
        <taxon>Panpulmonata</taxon>
        <taxon>Sacoglossa</taxon>
        <taxon>Placobranchoidea</taxon>
        <taxon>Plakobranchidae</taxon>
        <taxon>Elysia</taxon>
    </lineage>
</organism>
<protein>
    <submittedName>
        <fullName evidence="1">Uncharacterized protein</fullName>
    </submittedName>
</protein>
<accession>A0AAV4GU75</accession>
<reference evidence="1 2" key="1">
    <citation type="journal article" date="2021" name="Elife">
        <title>Chloroplast acquisition without the gene transfer in kleptoplastic sea slugs, Plakobranchus ocellatus.</title>
        <authorList>
            <person name="Maeda T."/>
            <person name="Takahashi S."/>
            <person name="Yoshida T."/>
            <person name="Shimamura S."/>
            <person name="Takaki Y."/>
            <person name="Nagai Y."/>
            <person name="Toyoda A."/>
            <person name="Suzuki Y."/>
            <person name="Arimoto A."/>
            <person name="Ishii H."/>
            <person name="Satoh N."/>
            <person name="Nishiyama T."/>
            <person name="Hasebe M."/>
            <person name="Maruyama T."/>
            <person name="Minagawa J."/>
            <person name="Obokata J."/>
            <person name="Shigenobu S."/>
        </authorList>
    </citation>
    <scope>NUCLEOTIDE SEQUENCE [LARGE SCALE GENOMIC DNA]</scope>
</reference>
<comment type="caution">
    <text evidence="1">The sequence shown here is derived from an EMBL/GenBank/DDBJ whole genome shotgun (WGS) entry which is preliminary data.</text>
</comment>
<evidence type="ECO:0000313" key="1">
    <source>
        <dbReference type="EMBL" id="GFR89408.1"/>
    </source>
</evidence>
<name>A0AAV4GU75_9GAST</name>